<gene>
    <name evidence="1" type="ORF">GALMADRAFT_139387</name>
</gene>
<accession>A0A067T9A6</accession>
<organism evidence="1 2">
    <name type="scientific">Galerina marginata (strain CBS 339.88)</name>
    <dbReference type="NCBI Taxonomy" id="685588"/>
    <lineage>
        <taxon>Eukaryota</taxon>
        <taxon>Fungi</taxon>
        <taxon>Dikarya</taxon>
        <taxon>Basidiomycota</taxon>
        <taxon>Agaricomycotina</taxon>
        <taxon>Agaricomycetes</taxon>
        <taxon>Agaricomycetidae</taxon>
        <taxon>Agaricales</taxon>
        <taxon>Agaricineae</taxon>
        <taxon>Strophariaceae</taxon>
        <taxon>Galerina</taxon>
    </lineage>
</organism>
<dbReference type="AlphaFoldDB" id="A0A067T9A6"/>
<dbReference type="HOGENOM" id="CLU_679797_0_0_1"/>
<name>A0A067T9A6_GALM3</name>
<evidence type="ECO:0000313" key="1">
    <source>
        <dbReference type="EMBL" id="KDR76454.1"/>
    </source>
</evidence>
<proteinExistence type="predicted"/>
<dbReference type="OrthoDB" id="2269034at2759"/>
<dbReference type="SUPFAM" id="SSF52047">
    <property type="entry name" value="RNI-like"/>
    <property type="match status" value="1"/>
</dbReference>
<dbReference type="Gene3D" id="3.80.10.10">
    <property type="entry name" value="Ribonuclease Inhibitor"/>
    <property type="match status" value="1"/>
</dbReference>
<keyword evidence="2" id="KW-1185">Reference proteome</keyword>
<dbReference type="EMBL" id="KL142378">
    <property type="protein sequence ID" value="KDR76454.1"/>
    <property type="molecule type" value="Genomic_DNA"/>
</dbReference>
<dbReference type="Proteomes" id="UP000027222">
    <property type="component" value="Unassembled WGS sequence"/>
</dbReference>
<dbReference type="InterPro" id="IPR032675">
    <property type="entry name" value="LRR_dom_sf"/>
</dbReference>
<reference evidence="2" key="1">
    <citation type="journal article" date="2014" name="Proc. Natl. Acad. Sci. U.S.A.">
        <title>Extensive sampling of basidiomycete genomes demonstrates inadequacy of the white-rot/brown-rot paradigm for wood decay fungi.</title>
        <authorList>
            <person name="Riley R."/>
            <person name="Salamov A.A."/>
            <person name="Brown D.W."/>
            <person name="Nagy L.G."/>
            <person name="Floudas D."/>
            <person name="Held B.W."/>
            <person name="Levasseur A."/>
            <person name="Lombard V."/>
            <person name="Morin E."/>
            <person name="Otillar R."/>
            <person name="Lindquist E.A."/>
            <person name="Sun H."/>
            <person name="LaButti K.M."/>
            <person name="Schmutz J."/>
            <person name="Jabbour D."/>
            <person name="Luo H."/>
            <person name="Baker S.E."/>
            <person name="Pisabarro A.G."/>
            <person name="Walton J.D."/>
            <person name="Blanchette R.A."/>
            <person name="Henrissat B."/>
            <person name="Martin F."/>
            <person name="Cullen D."/>
            <person name="Hibbett D.S."/>
            <person name="Grigoriev I.V."/>
        </authorList>
    </citation>
    <scope>NUCLEOTIDE SEQUENCE [LARGE SCALE GENOMIC DNA]</scope>
    <source>
        <strain evidence="2">CBS 339.88</strain>
    </source>
</reference>
<protein>
    <submittedName>
        <fullName evidence="1">Uncharacterized protein</fullName>
    </submittedName>
</protein>
<evidence type="ECO:0000313" key="2">
    <source>
        <dbReference type="Proteomes" id="UP000027222"/>
    </source>
</evidence>
<sequence>MNGAKNWFLAIPFEIIDKIFVECLPTGFQPLHPQYAPLLLTHVCSFWRTFALNCPNLWKKFSLESSPIAETSDNTAEGIFARRQQKMLQQIALWRSASKGPRLTVSLDLEHTVPLQSKEPVWHEHIQAVLVDHIESIHKLRLFISWANEANPLLRLPGQRLCNLEYLHLYVWAYPPEPSLVEHLSVAPNLRRFQLAVRRGDVKSVLLHQQLTHLYLLDYTIYYGSPKLHTILQSFPALKSLSMFVCQVESKWNINDSTIVMHHLTDLSLTFEIRARPGPPFDVSVFNEKSFPVLNYLQLACKTNHRYDNWSMLHHPDQAHFLSQLRLLRTLVLTNQIIPGDELLELLHSTPLLVKLSVESDLQNYFSFFDGLTYHPFGAGLEQNRIPKLEEFAIYVDTAESSTDDGFEVELIWFKESMLLMIQSRCPSRHEVLSINDDRPARLRKFLLCTDSGGLKILIPDGLDEINSLLTDGLDFESREVAPGSADEWAVKELSFW</sequence>